<reference evidence="2" key="1">
    <citation type="submission" date="2021-04" db="EMBL/GenBank/DDBJ databases">
        <title>Pseudonocardia sp. nov., isolated from sandy soil of mangrove forest.</title>
        <authorList>
            <person name="Zan Z."/>
            <person name="Huang R."/>
            <person name="Liu W."/>
        </authorList>
    </citation>
    <scope>NUCLEOTIDE SEQUENCE</scope>
    <source>
        <strain evidence="2">S2-4</strain>
    </source>
</reference>
<dbReference type="EMBL" id="JAGSOV010000050">
    <property type="protein sequence ID" value="MCO1658107.1"/>
    <property type="molecule type" value="Genomic_DNA"/>
</dbReference>
<protein>
    <submittedName>
        <fullName evidence="2">Uncharacterized protein</fullName>
    </submittedName>
</protein>
<evidence type="ECO:0000256" key="1">
    <source>
        <dbReference type="SAM" id="MobiDB-lite"/>
    </source>
</evidence>
<gene>
    <name evidence="2" type="ORF">KDL28_23890</name>
</gene>
<dbReference type="RefSeq" id="WP_252441754.1">
    <property type="nucleotide sequence ID" value="NZ_JAGSOV010000050.1"/>
</dbReference>
<sequence>MTEYGEDQGVHFEKIEPQNLDEVAVVAQCLDNQWVPRELLKDMTGKGSSLEDVAAERSELVRAEYLRALLTAKQVVVNRAFLYNNHAIIQDFAQDGPARKAFVKLLHNRAIIPYFYKEESPVQRTREVQTVRGGFEAWTSACLEAEEISCLRLSWFENRNADLTEKLGLSFHHFALTVPGRAMRGGGAEFSRHLGFPEADIPEFRAVLRKVQEFAIKIETEKERGVTRQELYVKFITPEGDDPTLGRCDNTKPFAAELKQLFDLQYNTGLPEFLDRLPLRPADTLHRSALRESVPERRSSNVVDPGDLERTLKTRIAFDTLSEKLNPLQTASLLDLGIQEIARVRLSTEWEEYIRQLNRLVVMRDPAQFGLYAQNIIESYGAVLRRLGERSSRHAWLTQRRAILEISGVKLRVCYGRRPTMQQMGEITGEQMNTMATVKTVIVNKLSAVRRPAEPELAVDTLRSYIGDPRHFLEQLKSALSADGFDELPRLPNLGRSPAGVEQDVEQQQAS</sequence>
<evidence type="ECO:0000313" key="2">
    <source>
        <dbReference type="EMBL" id="MCO1658107.1"/>
    </source>
</evidence>
<proteinExistence type="predicted"/>
<organism evidence="2 3">
    <name type="scientific">Pseudonocardia humida</name>
    <dbReference type="NCBI Taxonomy" id="2800819"/>
    <lineage>
        <taxon>Bacteria</taxon>
        <taxon>Bacillati</taxon>
        <taxon>Actinomycetota</taxon>
        <taxon>Actinomycetes</taxon>
        <taxon>Pseudonocardiales</taxon>
        <taxon>Pseudonocardiaceae</taxon>
        <taxon>Pseudonocardia</taxon>
    </lineage>
</organism>
<accession>A0ABT1A526</accession>
<name>A0ABT1A526_9PSEU</name>
<evidence type="ECO:0000313" key="3">
    <source>
        <dbReference type="Proteomes" id="UP001165283"/>
    </source>
</evidence>
<keyword evidence="3" id="KW-1185">Reference proteome</keyword>
<comment type="caution">
    <text evidence="2">The sequence shown here is derived from an EMBL/GenBank/DDBJ whole genome shotgun (WGS) entry which is preliminary data.</text>
</comment>
<feature type="region of interest" description="Disordered" evidence="1">
    <location>
        <begin position="487"/>
        <end position="511"/>
    </location>
</feature>
<dbReference type="Proteomes" id="UP001165283">
    <property type="component" value="Unassembled WGS sequence"/>
</dbReference>